<evidence type="ECO:0000313" key="2">
    <source>
        <dbReference type="EMBL" id="PRQ02772.1"/>
    </source>
</evidence>
<gene>
    <name evidence="2" type="ORF">ENSA5_21250</name>
</gene>
<accession>A0A2S9YCJ7</accession>
<dbReference type="AlphaFoldDB" id="A0A2S9YCJ7"/>
<evidence type="ECO:0000256" key="1">
    <source>
        <dbReference type="SAM" id="MobiDB-lite"/>
    </source>
</evidence>
<dbReference type="RefSeq" id="WP_146155558.1">
    <property type="nucleotide sequence ID" value="NZ_PVNK01000112.1"/>
</dbReference>
<feature type="region of interest" description="Disordered" evidence="1">
    <location>
        <begin position="171"/>
        <end position="536"/>
    </location>
</feature>
<evidence type="ECO:0008006" key="4">
    <source>
        <dbReference type="Google" id="ProtNLM"/>
    </source>
</evidence>
<organism evidence="2 3">
    <name type="scientific">Enhygromyxa salina</name>
    <dbReference type="NCBI Taxonomy" id="215803"/>
    <lineage>
        <taxon>Bacteria</taxon>
        <taxon>Pseudomonadati</taxon>
        <taxon>Myxococcota</taxon>
        <taxon>Polyangia</taxon>
        <taxon>Nannocystales</taxon>
        <taxon>Nannocystaceae</taxon>
        <taxon>Enhygromyxa</taxon>
    </lineage>
</organism>
<keyword evidence="3" id="KW-1185">Reference proteome</keyword>
<reference evidence="2 3" key="1">
    <citation type="submission" date="2018-03" db="EMBL/GenBank/DDBJ databases">
        <title>Draft Genome Sequences of the Obligatory Marine Myxobacteria Enhygromyxa salina SWB005.</title>
        <authorList>
            <person name="Poehlein A."/>
            <person name="Moghaddam J.A."/>
            <person name="Harms H."/>
            <person name="Alanjari M."/>
            <person name="Koenig G.M."/>
            <person name="Daniel R."/>
            <person name="Schaeberle T.F."/>
        </authorList>
    </citation>
    <scope>NUCLEOTIDE SEQUENCE [LARGE SCALE GENOMIC DNA]</scope>
    <source>
        <strain evidence="2 3">SWB005</strain>
    </source>
</reference>
<feature type="compositionally biased region" description="Basic and acidic residues" evidence="1">
    <location>
        <begin position="179"/>
        <end position="198"/>
    </location>
</feature>
<protein>
    <recommendedName>
        <fullName evidence="4">Epidermal growth factor receptor</fullName>
    </recommendedName>
</protein>
<comment type="caution">
    <text evidence="2">The sequence shown here is derived from an EMBL/GenBank/DDBJ whole genome shotgun (WGS) entry which is preliminary data.</text>
</comment>
<feature type="compositionally biased region" description="Basic and acidic residues" evidence="1">
    <location>
        <begin position="401"/>
        <end position="435"/>
    </location>
</feature>
<feature type="compositionally biased region" description="Basic residues" evidence="1">
    <location>
        <begin position="525"/>
        <end position="536"/>
    </location>
</feature>
<name>A0A2S9YCJ7_9BACT</name>
<sequence>MTLDDFLRALENLIEDREASDDDPGEGNFSCEDCRACNHCRFCVGCDSCEDCTYCEECIDCVGATQSKRCVGCRKISYCDDSRDCTNSRYLTLCVACTDCVHCLACVGIAGGEFYVLNEKRTRKEYFALLRQVQELMHDKMNGGWRPPGIGLASEIFDAVAAGRDSELTAAPWLGDSLEPPRDDYRDAAPNAMDHELGYEPGYGREPGRDQAREDWGEPRGARREAAREHHERGPAQDSGEDPRGGRGVRYPREPSEGDWIREPPPEYGTSYSDSDSDAGRRGRPRERGRPRPGQDYGRDLSQDDYAQDHDAPQIRGSDVYRPMPDYGYGGHDGHHGHDGHGGHGGHDHHDVPNTRDQQPTEPFARGQREPVYDPARGGVGPRPRDPSAAPGGAPDYGEVQSERVWEDSRDSTVARAGRHDPGNRDRSTPEHDLIGLELPPLPELPELPEPPPAREREPSSPWLDDNAAQARRRAKKGSLRRAGRPQRPPEAPGRREITGTGTGTGSASARVGSEGTHTGSALRLGRKPKRKRSSS</sequence>
<feature type="compositionally biased region" description="Basic and acidic residues" evidence="1">
    <location>
        <begin position="332"/>
        <end position="354"/>
    </location>
</feature>
<feature type="compositionally biased region" description="Basic and acidic residues" evidence="1">
    <location>
        <begin position="278"/>
        <end position="290"/>
    </location>
</feature>
<dbReference type="OrthoDB" id="5520386at2"/>
<evidence type="ECO:0000313" key="3">
    <source>
        <dbReference type="Proteomes" id="UP000237968"/>
    </source>
</evidence>
<feature type="compositionally biased region" description="Basic residues" evidence="1">
    <location>
        <begin position="471"/>
        <end position="485"/>
    </location>
</feature>
<dbReference type="EMBL" id="PVNK01000112">
    <property type="protein sequence ID" value="PRQ02772.1"/>
    <property type="molecule type" value="Genomic_DNA"/>
</dbReference>
<feature type="compositionally biased region" description="Pro residues" evidence="1">
    <location>
        <begin position="440"/>
        <end position="452"/>
    </location>
</feature>
<feature type="compositionally biased region" description="Basic and acidic residues" evidence="1">
    <location>
        <begin position="297"/>
        <end position="313"/>
    </location>
</feature>
<dbReference type="Proteomes" id="UP000237968">
    <property type="component" value="Unassembled WGS sequence"/>
</dbReference>
<feature type="compositionally biased region" description="Basic and acidic residues" evidence="1">
    <location>
        <begin position="206"/>
        <end position="265"/>
    </location>
</feature>
<proteinExistence type="predicted"/>